<dbReference type="Gene3D" id="1.50.10.10">
    <property type="match status" value="1"/>
</dbReference>
<comment type="caution">
    <text evidence="5">The sequence shown here is derived from an EMBL/GenBank/DDBJ whole genome shotgun (WGS) entry which is preliminary data.</text>
</comment>
<dbReference type="Proteomes" id="UP001054252">
    <property type="component" value="Unassembled WGS sequence"/>
</dbReference>
<keyword evidence="3 4" id="KW-0326">Glycosidase</keyword>
<keyword evidence="2 4" id="KW-0378">Hydrolase</keyword>
<comment type="similarity">
    <text evidence="1 4">Belongs to the glycosyl hydrolase 37 family.</text>
</comment>
<evidence type="ECO:0000256" key="1">
    <source>
        <dbReference type="ARBA" id="ARBA00005615"/>
    </source>
</evidence>
<dbReference type="PANTHER" id="PTHR23403:SF1">
    <property type="entry name" value="TREHALASE"/>
    <property type="match status" value="1"/>
</dbReference>
<evidence type="ECO:0000313" key="6">
    <source>
        <dbReference type="Proteomes" id="UP001054252"/>
    </source>
</evidence>
<dbReference type="AlphaFoldDB" id="A0AAV5MV04"/>
<organism evidence="5 6">
    <name type="scientific">Rubroshorea leprosula</name>
    <dbReference type="NCBI Taxonomy" id="152421"/>
    <lineage>
        <taxon>Eukaryota</taxon>
        <taxon>Viridiplantae</taxon>
        <taxon>Streptophyta</taxon>
        <taxon>Embryophyta</taxon>
        <taxon>Tracheophyta</taxon>
        <taxon>Spermatophyta</taxon>
        <taxon>Magnoliopsida</taxon>
        <taxon>eudicotyledons</taxon>
        <taxon>Gunneridae</taxon>
        <taxon>Pentapetalae</taxon>
        <taxon>rosids</taxon>
        <taxon>malvids</taxon>
        <taxon>Malvales</taxon>
        <taxon>Dipterocarpaceae</taxon>
        <taxon>Rubroshorea</taxon>
    </lineage>
</organism>
<evidence type="ECO:0000256" key="4">
    <source>
        <dbReference type="RuleBase" id="RU361180"/>
    </source>
</evidence>
<keyword evidence="6" id="KW-1185">Reference proteome</keyword>
<comment type="catalytic activity">
    <reaction evidence="4">
        <text>alpha,alpha-trehalose + H2O = alpha-D-glucose + beta-D-glucose</text>
        <dbReference type="Rhea" id="RHEA:32675"/>
        <dbReference type="ChEBI" id="CHEBI:15377"/>
        <dbReference type="ChEBI" id="CHEBI:15903"/>
        <dbReference type="ChEBI" id="CHEBI:16551"/>
        <dbReference type="ChEBI" id="CHEBI:17925"/>
        <dbReference type="EC" id="3.2.1.28"/>
    </reaction>
</comment>
<dbReference type="GO" id="GO:0004555">
    <property type="term" value="F:alpha,alpha-trehalase activity"/>
    <property type="evidence" value="ECO:0007669"/>
    <property type="project" value="UniProtKB-EC"/>
</dbReference>
<dbReference type="SUPFAM" id="SSF48208">
    <property type="entry name" value="Six-hairpin glycosidases"/>
    <property type="match status" value="1"/>
</dbReference>
<dbReference type="EC" id="3.2.1.28" evidence="4"/>
<dbReference type="PROSITE" id="PS00928">
    <property type="entry name" value="TREHALASE_2"/>
    <property type="match status" value="1"/>
</dbReference>
<evidence type="ECO:0000256" key="3">
    <source>
        <dbReference type="ARBA" id="ARBA00023295"/>
    </source>
</evidence>
<dbReference type="InterPro" id="IPR018232">
    <property type="entry name" value="Glyco_hydro_37_CS"/>
</dbReference>
<dbReference type="PRINTS" id="PR00744">
    <property type="entry name" value="GLHYDRLASE37"/>
</dbReference>
<dbReference type="InterPro" id="IPR008928">
    <property type="entry name" value="6-hairpin_glycosidase_sf"/>
</dbReference>
<gene>
    <name evidence="5" type="ORF">SLEP1_g59818</name>
</gene>
<evidence type="ECO:0000313" key="5">
    <source>
        <dbReference type="EMBL" id="GKV53283.1"/>
    </source>
</evidence>
<protein>
    <recommendedName>
        <fullName evidence="4">Trehalase</fullName>
        <ecNumber evidence="4">3.2.1.28</ecNumber>
    </recommendedName>
    <alternativeName>
        <fullName evidence="4">Alpha-trehalose glucohydrolase</fullName>
    </alternativeName>
</protein>
<accession>A0AAV5MV04</accession>
<proteinExistence type="inferred from homology"/>
<dbReference type="InterPro" id="IPR001661">
    <property type="entry name" value="Glyco_hydro_37"/>
</dbReference>
<dbReference type="PANTHER" id="PTHR23403">
    <property type="entry name" value="TREHALASE"/>
    <property type="match status" value="1"/>
</dbReference>
<dbReference type="GO" id="GO:0005993">
    <property type="term" value="P:trehalose catabolic process"/>
    <property type="evidence" value="ECO:0007669"/>
    <property type="project" value="TreeGrafter"/>
</dbReference>
<dbReference type="Pfam" id="PF01204">
    <property type="entry name" value="Trehalase"/>
    <property type="match status" value="1"/>
</dbReference>
<name>A0AAV5MV04_9ROSI</name>
<sequence>MAEAETSPVPFSSNHDSGPVVPVKPLVSFLECVQETAFQTYGSSHFDPKLYVDLSLRFSLSKTMHAFDKLLETGNGSVSVKDLDEFIEKYFEGAGHDLVYAEPVDFVPEPQGFLPKVENPQVRAWALEVHALWKNLSRKVSDSVQKQPEFHTLLPLPGSVIIPGSRFREVYYWDSYWVIRGLLASKMYKTAKAIVTNLVSFIDAYGYVLNGARAYYTNRSQPPLLSAMVFEIYNQTGDVELIKTCLSALLKEYKFWNSGIHEVSIHDAQQNKYSLSRYYAMWNKPRPESSTIDKQSSSKFLNASEKQQFYRELASAAESGWDFGTRWMRDTSEFTTLATTSVLPVDLNVFILKMELDISFLAREIGADGIAENFLKASQARQRAINSVFWNEKMGQWLDYWLSNGTTCKVESQTWEAQNQNQNVFASNFVPLWIDLFNSDTPLVEKVMRSLQTSGLVCAAGIATSLTNSGQQWDFPNGWAPLQHMIVEGLARSKLIEARSMAKEIAERWIRTNYVAYKKTGAMHEKYDVEKCGESGGGGEYVVQTGFGWSNGVVLAFLEEFGWPRDQSIDCIS</sequence>
<evidence type="ECO:0000256" key="2">
    <source>
        <dbReference type="ARBA" id="ARBA00022801"/>
    </source>
</evidence>
<dbReference type="EMBL" id="BPVZ01001232">
    <property type="protein sequence ID" value="GKV53283.1"/>
    <property type="molecule type" value="Genomic_DNA"/>
</dbReference>
<dbReference type="InterPro" id="IPR012341">
    <property type="entry name" value="6hp_glycosidase-like_sf"/>
</dbReference>
<reference evidence="5 6" key="1">
    <citation type="journal article" date="2021" name="Commun. Biol.">
        <title>The genome of Shorea leprosula (Dipterocarpaceae) highlights the ecological relevance of drought in aseasonal tropical rainforests.</title>
        <authorList>
            <person name="Ng K.K.S."/>
            <person name="Kobayashi M.J."/>
            <person name="Fawcett J.A."/>
            <person name="Hatakeyama M."/>
            <person name="Paape T."/>
            <person name="Ng C.H."/>
            <person name="Ang C.C."/>
            <person name="Tnah L.H."/>
            <person name="Lee C.T."/>
            <person name="Nishiyama T."/>
            <person name="Sese J."/>
            <person name="O'Brien M.J."/>
            <person name="Copetti D."/>
            <person name="Mohd Noor M.I."/>
            <person name="Ong R.C."/>
            <person name="Putra M."/>
            <person name="Sireger I.Z."/>
            <person name="Indrioko S."/>
            <person name="Kosugi Y."/>
            <person name="Izuno A."/>
            <person name="Isagi Y."/>
            <person name="Lee S.L."/>
            <person name="Shimizu K.K."/>
        </authorList>
    </citation>
    <scope>NUCLEOTIDE SEQUENCE [LARGE SCALE GENOMIC DNA]</scope>
    <source>
        <strain evidence="5">214</strain>
    </source>
</reference>